<dbReference type="InterPro" id="IPR026893">
    <property type="entry name" value="Tyr/Ser_Pase_IphP-type"/>
</dbReference>
<dbReference type="Gene3D" id="3.90.190.10">
    <property type="entry name" value="Protein tyrosine phosphatase superfamily"/>
    <property type="match status" value="1"/>
</dbReference>
<sequence>MVAISRRPGADLGVKDAPNLRDLGGWRARGGKVRSGVLFRTVSITARQAEQAEAFSRLGVRYIYDLRTADERKLEPDKVPPGVDYISIDVLSDLNSAAGPARLVNAMSDPEAVEMILRSPDTAARIEASFRSMISLPSALAGYRQLFIDLAESEGGSSVIHCTTGKDRTGWASAALLLLLGVSEDDVYADYLLTNKQLLPALQPIVDDFVAAGGNPSLLKPILSVEAEYLDTTVDEMRQRFGSIEGYFYDGLQLDRSVVERLRAAFIERD</sequence>
<dbReference type="PROSITE" id="PS00383">
    <property type="entry name" value="TYR_PHOSPHATASE_1"/>
    <property type="match status" value="1"/>
</dbReference>
<dbReference type="InterPro" id="IPR016130">
    <property type="entry name" value="Tyr_Pase_AS"/>
</dbReference>
<name>A0A8J3Q7Y1_9ACTN</name>
<proteinExistence type="predicted"/>
<keyword evidence="2" id="KW-1185">Reference proteome</keyword>
<evidence type="ECO:0000313" key="1">
    <source>
        <dbReference type="EMBL" id="GIH05521.1"/>
    </source>
</evidence>
<dbReference type="Pfam" id="PF13350">
    <property type="entry name" value="Y_phosphatase3"/>
    <property type="match status" value="1"/>
</dbReference>
<gene>
    <name evidence="1" type="ORF">Rhe02_35880</name>
</gene>
<dbReference type="InterPro" id="IPR029021">
    <property type="entry name" value="Prot-tyrosine_phosphatase-like"/>
</dbReference>
<dbReference type="RefSeq" id="WP_203909362.1">
    <property type="nucleotide sequence ID" value="NZ_BONY01000019.1"/>
</dbReference>
<dbReference type="SUPFAM" id="SSF52799">
    <property type="entry name" value="(Phosphotyrosine protein) phosphatases II"/>
    <property type="match status" value="1"/>
</dbReference>
<dbReference type="Proteomes" id="UP000612899">
    <property type="component" value="Unassembled WGS sequence"/>
</dbReference>
<accession>A0A8J3Q7Y1</accession>
<protein>
    <submittedName>
        <fullName evidence="1">Phosphatase</fullName>
    </submittedName>
</protein>
<organism evidence="1 2">
    <name type="scientific">Rhizocola hellebori</name>
    <dbReference type="NCBI Taxonomy" id="1392758"/>
    <lineage>
        <taxon>Bacteria</taxon>
        <taxon>Bacillati</taxon>
        <taxon>Actinomycetota</taxon>
        <taxon>Actinomycetes</taxon>
        <taxon>Micromonosporales</taxon>
        <taxon>Micromonosporaceae</taxon>
        <taxon>Rhizocola</taxon>
    </lineage>
</organism>
<reference evidence="1" key="1">
    <citation type="submission" date="2021-01" db="EMBL/GenBank/DDBJ databases">
        <title>Whole genome shotgun sequence of Rhizocola hellebori NBRC 109834.</title>
        <authorList>
            <person name="Komaki H."/>
            <person name="Tamura T."/>
        </authorList>
    </citation>
    <scope>NUCLEOTIDE SEQUENCE</scope>
    <source>
        <strain evidence="1">NBRC 109834</strain>
    </source>
</reference>
<comment type="caution">
    <text evidence="1">The sequence shown here is derived from an EMBL/GenBank/DDBJ whole genome shotgun (WGS) entry which is preliminary data.</text>
</comment>
<evidence type="ECO:0000313" key="2">
    <source>
        <dbReference type="Proteomes" id="UP000612899"/>
    </source>
</evidence>
<dbReference type="EMBL" id="BONY01000019">
    <property type="protein sequence ID" value="GIH05521.1"/>
    <property type="molecule type" value="Genomic_DNA"/>
</dbReference>
<dbReference type="AlphaFoldDB" id="A0A8J3Q7Y1"/>
<dbReference type="GO" id="GO:0004721">
    <property type="term" value="F:phosphoprotein phosphatase activity"/>
    <property type="evidence" value="ECO:0007669"/>
    <property type="project" value="InterPro"/>
</dbReference>